<feature type="transmembrane region" description="Helical" evidence="1">
    <location>
        <begin position="21"/>
        <end position="40"/>
    </location>
</feature>
<gene>
    <name evidence="2" type="ORF">CKCBCIOL_00013</name>
</gene>
<name>A0A7G9Z1M2_9EURY</name>
<organism evidence="2">
    <name type="scientific">Candidatus Methanophaga sp. ANME-1 ERB7</name>
    <dbReference type="NCBI Taxonomy" id="2759913"/>
    <lineage>
        <taxon>Archaea</taxon>
        <taxon>Methanobacteriati</taxon>
        <taxon>Methanobacteriota</taxon>
        <taxon>Stenosarchaea group</taxon>
        <taxon>Methanomicrobia</taxon>
        <taxon>Candidatus Methanophagales</taxon>
        <taxon>Candidatus Methanophagaceae</taxon>
        <taxon>Candidatus Methanophaga</taxon>
    </lineage>
</organism>
<sequence length="204" mass="23272">MRKDIKPLLRKSAKIVSVIPLTANQFTFLAIPLSVVAAYFLATENYFYGLIFVIFSILIDLLDGSFAEAKKQKSFFGNYWDALVDKMVEAIIYFGLAFNYPLLAFLCFSTTMLNSYAKPRVALIIETDNHDWPAIGDRADRLLLLIIGLLIANFITIQNIDIVQITLGIITIITFFGFMQRIIYAKKLIKKALREDKILPYLKK</sequence>
<dbReference type="Pfam" id="PF01066">
    <property type="entry name" value="CDP-OH_P_transf"/>
    <property type="match status" value="1"/>
</dbReference>
<evidence type="ECO:0000313" key="2">
    <source>
        <dbReference type="EMBL" id="QNO54156.1"/>
    </source>
</evidence>
<evidence type="ECO:0000256" key="1">
    <source>
        <dbReference type="SAM" id="Phobius"/>
    </source>
</evidence>
<protein>
    <recommendedName>
        <fullName evidence="3">Archaetidylinositol phosphate synthase</fullName>
    </recommendedName>
</protein>
<proteinExistence type="predicted"/>
<accession>A0A7G9Z1M2</accession>
<dbReference type="AlphaFoldDB" id="A0A7G9Z1M2"/>
<dbReference type="InterPro" id="IPR043130">
    <property type="entry name" value="CDP-OH_PTrfase_TM_dom"/>
</dbReference>
<keyword evidence="1" id="KW-0472">Membrane</keyword>
<dbReference type="EMBL" id="MT631564">
    <property type="protein sequence ID" value="QNO54156.1"/>
    <property type="molecule type" value="Genomic_DNA"/>
</dbReference>
<feature type="transmembrane region" description="Helical" evidence="1">
    <location>
        <begin position="46"/>
        <end position="66"/>
    </location>
</feature>
<evidence type="ECO:0008006" key="3">
    <source>
        <dbReference type="Google" id="ProtNLM"/>
    </source>
</evidence>
<feature type="transmembrane region" description="Helical" evidence="1">
    <location>
        <begin position="166"/>
        <end position="184"/>
    </location>
</feature>
<keyword evidence="1" id="KW-1133">Transmembrane helix</keyword>
<dbReference type="InterPro" id="IPR000462">
    <property type="entry name" value="CDP-OH_P_trans"/>
</dbReference>
<keyword evidence="1" id="KW-0812">Transmembrane</keyword>
<dbReference type="GO" id="GO:0016020">
    <property type="term" value="C:membrane"/>
    <property type="evidence" value="ECO:0007669"/>
    <property type="project" value="InterPro"/>
</dbReference>
<dbReference type="GO" id="GO:0016780">
    <property type="term" value="F:phosphotransferase activity, for other substituted phosphate groups"/>
    <property type="evidence" value="ECO:0007669"/>
    <property type="project" value="InterPro"/>
</dbReference>
<dbReference type="GO" id="GO:0008654">
    <property type="term" value="P:phospholipid biosynthetic process"/>
    <property type="evidence" value="ECO:0007669"/>
    <property type="project" value="InterPro"/>
</dbReference>
<reference evidence="2" key="1">
    <citation type="submission" date="2020-06" db="EMBL/GenBank/DDBJ databases">
        <title>Unique genomic features of the anaerobic methanotrophic archaea.</title>
        <authorList>
            <person name="Chadwick G.L."/>
            <person name="Skennerton C.T."/>
            <person name="Laso-Perez R."/>
            <person name="Leu A.O."/>
            <person name="Speth D.R."/>
            <person name="Yu H."/>
            <person name="Morgan-Lang C."/>
            <person name="Hatzenpichler R."/>
            <person name="Goudeau D."/>
            <person name="Malmstrom R."/>
            <person name="Brazelton W.J."/>
            <person name="Woyke T."/>
            <person name="Hallam S.J."/>
            <person name="Tyson G.W."/>
            <person name="Wegener G."/>
            <person name="Boetius A."/>
            <person name="Orphan V."/>
        </authorList>
    </citation>
    <scope>NUCLEOTIDE SEQUENCE</scope>
</reference>
<dbReference type="Gene3D" id="1.20.120.1760">
    <property type="match status" value="1"/>
</dbReference>